<keyword evidence="2 3" id="KW-0175">Coiled coil</keyword>
<comment type="similarity">
    <text evidence="1">Belongs to the WEB family.</text>
</comment>
<dbReference type="PANTHER" id="PTHR23160:SF20">
    <property type="entry name" value="OS02G0439200 PROTEIN"/>
    <property type="match status" value="1"/>
</dbReference>
<feature type="compositionally biased region" description="Polar residues" evidence="4">
    <location>
        <begin position="514"/>
        <end position="530"/>
    </location>
</feature>
<feature type="coiled-coil region" evidence="3">
    <location>
        <begin position="879"/>
        <end position="1022"/>
    </location>
</feature>
<organism evidence="5 6">
    <name type="scientific">Lupinus angustifolius</name>
    <name type="common">Narrow-leaved blue lupine</name>
    <dbReference type="NCBI Taxonomy" id="3871"/>
    <lineage>
        <taxon>Eukaryota</taxon>
        <taxon>Viridiplantae</taxon>
        <taxon>Streptophyta</taxon>
        <taxon>Embryophyta</taxon>
        <taxon>Tracheophyta</taxon>
        <taxon>Spermatophyta</taxon>
        <taxon>Magnoliopsida</taxon>
        <taxon>eudicotyledons</taxon>
        <taxon>Gunneridae</taxon>
        <taxon>Pentapetalae</taxon>
        <taxon>rosids</taxon>
        <taxon>fabids</taxon>
        <taxon>Fabales</taxon>
        <taxon>Fabaceae</taxon>
        <taxon>Papilionoideae</taxon>
        <taxon>50 kb inversion clade</taxon>
        <taxon>genistoids sensu lato</taxon>
        <taxon>core genistoids</taxon>
        <taxon>Genisteae</taxon>
        <taxon>Lupinus</taxon>
    </lineage>
</organism>
<evidence type="ECO:0000313" key="6">
    <source>
        <dbReference type="Proteomes" id="UP000188354"/>
    </source>
</evidence>
<reference evidence="5 6" key="1">
    <citation type="journal article" date="2017" name="Plant Biotechnol. J.">
        <title>A comprehensive draft genome sequence for lupin (Lupinus angustifolius), an emerging health food: insights into plant-microbe interactions and legume evolution.</title>
        <authorList>
            <person name="Hane J.K."/>
            <person name="Ming Y."/>
            <person name="Kamphuis L.G."/>
            <person name="Nelson M.N."/>
            <person name="Garg G."/>
            <person name="Atkins C.A."/>
            <person name="Bayer P.E."/>
            <person name="Bravo A."/>
            <person name="Bringans S."/>
            <person name="Cannon S."/>
            <person name="Edwards D."/>
            <person name="Foley R."/>
            <person name="Gao L.L."/>
            <person name="Harrison M.J."/>
            <person name="Huang W."/>
            <person name="Hurgobin B."/>
            <person name="Li S."/>
            <person name="Liu C.W."/>
            <person name="McGrath A."/>
            <person name="Morahan G."/>
            <person name="Murray J."/>
            <person name="Weller J."/>
            <person name="Jian J."/>
            <person name="Singh K.B."/>
        </authorList>
    </citation>
    <scope>NUCLEOTIDE SEQUENCE [LARGE SCALE GENOMIC DNA]</scope>
    <source>
        <strain evidence="6">cv. Tanjil</strain>
        <tissue evidence="5">Whole plant</tissue>
    </source>
</reference>
<dbReference type="STRING" id="3871.A0A4P1R1P6"/>
<dbReference type="InterPro" id="IPR008545">
    <property type="entry name" value="Web"/>
</dbReference>
<dbReference type="EMBL" id="CM007373">
    <property type="protein sequence ID" value="OIV99642.1"/>
    <property type="molecule type" value="Genomic_DNA"/>
</dbReference>
<feature type="region of interest" description="Disordered" evidence="4">
    <location>
        <begin position="1165"/>
        <end position="1226"/>
    </location>
</feature>
<evidence type="ECO:0000256" key="3">
    <source>
        <dbReference type="SAM" id="Coils"/>
    </source>
</evidence>
<protein>
    <recommendedName>
        <fullName evidence="7">WEB family protein</fullName>
    </recommendedName>
</protein>
<evidence type="ECO:0000256" key="4">
    <source>
        <dbReference type="SAM" id="MobiDB-lite"/>
    </source>
</evidence>
<feature type="coiled-coil region" evidence="3">
    <location>
        <begin position="395"/>
        <end position="450"/>
    </location>
</feature>
<feature type="coiled-coil region" evidence="3">
    <location>
        <begin position="736"/>
        <end position="770"/>
    </location>
</feature>
<dbReference type="Gramene" id="OIV99642">
    <property type="protein sequence ID" value="OIV99642"/>
    <property type="gene ID" value="TanjilG_17452"/>
</dbReference>
<feature type="compositionally biased region" description="Polar residues" evidence="4">
    <location>
        <begin position="30"/>
        <end position="46"/>
    </location>
</feature>
<keyword evidence="6" id="KW-1185">Reference proteome</keyword>
<dbReference type="Pfam" id="PF05701">
    <property type="entry name" value="WEMBL"/>
    <property type="match status" value="2"/>
</dbReference>
<feature type="coiled-coil region" evidence="3">
    <location>
        <begin position="311"/>
        <end position="366"/>
    </location>
</feature>
<evidence type="ECO:0000313" key="5">
    <source>
        <dbReference type="EMBL" id="OIV99642.1"/>
    </source>
</evidence>
<feature type="compositionally biased region" description="Basic and acidic residues" evidence="4">
    <location>
        <begin position="1258"/>
        <end position="1270"/>
    </location>
</feature>
<feature type="coiled-coil region" evidence="3">
    <location>
        <begin position="252"/>
        <end position="286"/>
    </location>
</feature>
<dbReference type="Proteomes" id="UP000188354">
    <property type="component" value="Chromosome LG13"/>
</dbReference>
<name>A0A4P1R1P6_LUPAN</name>
<evidence type="ECO:0000256" key="2">
    <source>
        <dbReference type="ARBA" id="ARBA00023054"/>
    </source>
</evidence>
<feature type="region of interest" description="Disordered" evidence="4">
    <location>
        <begin position="1"/>
        <end position="87"/>
    </location>
</feature>
<evidence type="ECO:0008006" key="7">
    <source>
        <dbReference type="Google" id="ProtNLM"/>
    </source>
</evidence>
<dbReference type="GO" id="GO:0007131">
    <property type="term" value="P:reciprocal meiotic recombination"/>
    <property type="evidence" value="ECO:0007669"/>
    <property type="project" value="TreeGrafter"/>
</dbReference>
<proteinExistence type="inferred from homology"/>
<feature type="region of interest" description="Disordered" evidence="4">
    <location>
        <begin position="499"/>
        <end position="570"/>
    </location>
</feature>
<evidence type="ECO:0000256" key="1">
    <source>
        <dbReference type="ARBA" id="ARBA00005485"/>
    </source>
</evidence>
<feature type="compositionally biased region" description="Acidic residues" evidence="4">
    <location>
        <begin position="1216"/>
        <end position="1226"/>
    </location>
</feature>
<accession>A0A4P1R1P6</accession>
<feature type="coiled-coil region" evidence="3">
    <location>
        <begin position="1048"/>
        <end position="1152"/>
    </location>
</feature>
<feature type="compositionally biased region" description="Basic residues" evidence="4">
    <location>
        <begin position="1311"/>
        <end position="1320"/>
    </location>
</feature>
<gene>
    <name evidence="5" type="ORF">TanjilG_17452</name>
</gene>
<feature type="compositionally biased region" description="Basic and acidic residues" evidence="4">
    <location>
        <begin position="1239"/>
        <end position="1249"/>
    </location>
</feature>
<feature type="region of interest" description="Disordered" evidence="4">
    <location>
        <begin position="1239"/>
        <end position="1320"/>
    </location>
</feature>
<feature type="coiled-coil region" evidence="3">
    <location>
        <begin position="795"/>
        <end position="850"/>
    </location>
</feature>
<feature type="compositionally biased region" description="Basic and acidic residues" evidence="4">
    <location>
        <begin position="1173"/>
        <end position="1183"/>
    </location>
</feature>
<dbReference type="PANTHER" id="PTHR23160">
    <property type="entry name" value="SYNAPTONEMAL COMPLEX PROTEIN-RELATED"/>
    <property type="match status" value="1"/>
</dbReference>
<feature type="compositionally biased region" description="Polar residues" evidence="4">
    <location>
        <begin position="1"/>
        <end position="17"/>
    </location>
</feature>
<sequence length="1320" mass="149504">MASKSRSNLSETPNKASLATPRVSRVSRGVSKTESDSPSPLQNSRLSVERSPRSANSKPILDRKSPRLTSTPPDKVPQKPVKGSELQNQLNLVQEDLKKAKEQLILSQKEKVKAVDELQEAKRVAEEANEKLREALVAQKRAEEDSEIEKFRAVELEQAGIETVKKKEEEWQKEIESVRNQHALDVAALLSTTQELQRVKQELAMTCDAKNQALNHADDATKIAEIHVEKTEILSAEVMQLKSLLDSKLETEASENEIILKLKKEIEALKQELEQAKDYDEKLIEKETFIEQLNVELEATKMAESYAHNLLGEWRKKVEEQEARVKEANKLEKSASESLESVMKQLEASNDLLHDADSEIASLKEKVGLLEMTIGRHRVDIEDSGRQTLMAKEESLEMSKKVESLKSELETVKEEKTQALNNEKLAASSVQTLLEEKNKLINELDNSSHEDEKSKKAMQSLHRNIFQLIINRSVMTQILGYNMCSYITILSNLSETPNKASLATPRVSRVSRGVSKTESDSPSPLQNSRLSVERSPRSANSKPILDRKSPRLTSTPPDKVPQKPVKGSELQNQLNLVQEDLKKAKEQLILSQKEKVKAVDELQEAKRVAEEANEKLREALVAQKRAEEDSEIEKFRAVELEQAGIETVKKKEEEWQKEIESVRNQHALDVAALLSTTQELQRVKQELAMTCDAKNQALNHADDATKIAEIHVEKTEILSAEVMQLKSLLDSKLETEASENEIILKLKKEIEALKQELEQAKDYDEKLIEKETFIEQLNVELEATKMAESYAHNLLGEWRKKVEEQEARVKEANKLEKSASESLESVMKQLEASNDLLHDADSEIASLKEKVGLLEMTIGRHRVDIEDSGRQTLMAKEESLEMSKKVESLKSELETVKEEKTQALNNEKLAASSVQTLLEEKNKLINELDNSRHEEEKSKKAMESLASALHEVSAEAREAKEKLLSSEVERESYENQIEDLKLVLNATGEKYKSMLDDARREIDVLTCNFENSKNDLENSKAEWEQREIHLVSCIKKTEEENSSFGKEINRLALLLKETEEEANASREEEAQLKENLKEVEAEAIHLQEALKEVTAESMKLKESLLDKENELQSLFHENDELQMREVESIKKVDELSKLLEEATARNHAEENGDLSDSEQDYDLLPKVVEFSEENGHGGEDISKLELPINESALLNDNAEKTESPKLENVNGKLKEDENEEKDDSAEVEFKMWENCKIEKKEFSPERELEPESFEEEVDHSKIERGNESFDKVNGTAVTSITENTDDGGSSPSKQQSKKKKKPLLGKFGSLLKKKGGSNQK</sequence>